<dbReference type="Proteomes" id="UP001066276">
    <property type="component" value="Chromosome 5"/>
</dbReference>
<accession>A0AAV7RD33</accession>
<dbReference type="EMBL" id="JANPWB010000009">
    <property type="protein sequence ID" value="KAJ1150726.1"/>
    <property type="molecule type" value="Genomic_DNA"/>
</dbReference>
<protein>
    <submittedName>
        <fullName evidence="2">Uncharacterized protein</fullName>
    </submittedName>
</protein>
<reference evidence="2" key="1">
    <citation type="journal article" date="2022" name="bioRxiv">
        <title>Sequencing and chromosome-scale assembly of the giantPleurodeles waltlgenome.</title>
        <authorList>
            <person name="Brown T."/>
            <person name="Elewa A."/>
            <person name="Iarovenko S."/>
            <person name="Subramanian E."/>
            <person name="Araus A.J."/>
            <person name="Petzold A."/>
            <person name="Susuki M."/>
            <person name="Suzuki K.-i.T."/>
            <person name="Hayashi T."/>
            <person name="Toyoda A."/>
            <person name="Oliveira C."/>
            <person name="Osipova E."/>
            <person name="Leigh N.D."/>
            <person name="Simon A."/>
            <person name="Yun M.H."/>
        </authorList>
    </citation>
    <scope>NUCLEOTIDE SEQUENCE</scope>
    <source>
        <strain evidence="2">20211129_DDA</strain>
        <tissue evidence="2">Liver</tissue>
    </source>
</reference>
<comment type="caution">
    <text evidence="2">The sequence shown here is derived from an EMBL/GenBank/DDBJ whole genome shotgun (WGS) entry which is preliminary data.</text>
</comment>
<evidence type="ECO:0000256" key="1">
    <source>
        <dbReference type="SAM" id="MobiDB-lite"/>
    </source>
</evidence>
<evidence type="ECO:0000313" key="2">
    <source>
        <dbReference type="EMBL" id="KAJ1150726.1"/>
    </source>
</evidence>
<dbReference type="AlphaFoldDB" id="A0AAV7RD33"/>
<gene>
    <name evidence="2" type="ORF">NDU88_003515</name>
</gene>
<sequence length="114" mass="12271">MAHCVAKQRWSAADTAVVNDVPYESGNKGEDARTRRRKVKIVAQPSSQCPGGGTGGSKASRPAMFCGERGPAREIGGKETNPPPLTKPQKRGKDRKGVGEDPQNQGQRQEKTEE</sequence>
<organism evidence="2 3">
    <name type="scientific">Pleurodeles waltl</name>
    <name type="common">Iberian ribbed newt</name>
    <dbReference type="NCBI Taxonomy" id="8319"/>
    <lineage>
        <taxon>Eukaryota</taxon>
        <taxon>Metazoa</taxon>
        <taxon>Chordata</taxon>
        <taxon>Craniata</taxon>
        <taxon>Vertebrata</taxon>
        <taxon>Euteleostomi</taxon>
        <taxon>Amphibia</taxon>
        <taxon>Batrachia</taxon>
        <taxon>Caudata</taxon>
        <taxon>Salamandroidea</taxon>
        <taxon>Salamandridae</taxon>
        <taxon>Pleurodelinae</taxon>
        <taxon>Pleurodeles</taxon>
    </lineage>
</organism>
<evidence type="ECO:0000313" key="3">
    <source>
        <dbReference type="Proteomes" id="UP001066276"/>
    </source>
</evidence>
<keyword evidence="3" id="KW-1185">Reference proteome</keyword>
<name>A0AAV7RD33_PLEWA</name>
<proteinExistence type="predicted"/>
<feature type="region of interest" description="Disordered" evidence="1">
    <location>
        <begin position="21"/>
        <end position="114"/>
    </location>
</feature>